<evidence type="ECO:0000259" key="1">
    <source>
        <dbReference type="PROSITE" id="PS51186"/>
    </source>
</evidence>
<dbReference type="InterPro" id="IPR000182">
    <property type="entry name" value="GNAT_dom"/>
</dbReference>
<dbReference type="AlphaFoldDB" id="A0A1B2IZ19"/>
<dbReference type="InterPro" id="IPR016181">
    <property type="entry name" value="Acyl_CoA_acyltransferase"/>
</dbReference>
<dbReference type="OrthoDB" id="67353at2"/>
<dbReference type="CDD" id="cd04301">
    <property type="entry name" value="NAT_SF"/>
    <property type="match status" value="1"/>
</dbReference>
<keyword evidence="2" id="KW-0808">Transferase</keyword>
<organism evidence="2 3">
    <name type="scientific">Secundilactobacillus paracollinoides</name>
    <dbReference type="NCBI Taxonomy" id="240427"/>
    <lineage>
        <taxon>Bacteria</taxon>
        <taxon>Bacillati</taxon>
        <taxon>Bacillota</taxon>
        <taxon>Bacilli</taxon>
        <taxon>Lactobacillales</taxon>
        <taxon>Lactobacillaceae</taxon>
        <taxon>Secundilactobacillus</taxon>
    </lineage>
</organism>
<dbReference type="Proteomes" id="UP000093267">
    <property type="component" value="Chromosome"/>
</dbReference>
<dbReference type="RefSeq" id="WP_054710188.1">
    <property type="nucleotide sequence ID" value="NZ_CP014912.1"/>
</dbReference>
<evidence type="ECO:0000313" key="3">
    <source>
        <dbReference type="Proteomes" id="UP000093267"/>
    </source>
</evidence>
<dbReference type="KEGG" id="lpd:AYR62_09405"/>
<dbReference type="Gene3D" id="3.40.630.30">
    <property type="match status" value="1"/>
</dbReference>
<name>A0A1B2IZ19_9LACO</name>
<dbReference type="PROSITE" id="PS51186">
    <property type="entry name" value="GNAT"/>
    <property type="match status" value="1"/>
</dbReference>
<evidence type="ECO:0000313" key="2">
    <source>
        <dbReference type="EMBL" id="ANZ67259.1"/>
    </source>
</evidence>
<sequence>MTKQITYIQARTATEFEIAKKLTLAYSKTLNLDLSFQNFQEEIASLDTRYNGPKGALLIAEIDGQPAGVVAVHEFSEGVAELKRLYVDPNFRQFGLGAELVERIIAIATDKGYQRIRLDTLPTMTGAQKIYRALGFHAIEAYRYNPVVGTLFLEKTLA</sequence>
<reference evidence="2 3" key="1">
    <citation type="submission" date="2016-03" db="EMBL/GenBank/DDBJ databases">
        <title>Pediococcus and Lactobacillus from brewery environment - whole genome sequencing and assembly.</title>
        <authorList>
            <person name="Behr J."/>
            <person name="Geissler A.J."/>
            <person name="Vogel R.F."/>
        </authorList>
    </citation>
    <scope>NUCLEOTIDE SEQUENCE [LARGE SCALE GENOMIC DNA]</scope>
    <source>
        <strain evidence="2 3">TMW 1.1995</strain>
    </source>
</reference>
<dbReference type="GO" id="GO:0016747">
    <property type="term" value="F:acyltransferase activity, transferring groups other than amino-acyl groups"/>
    <property type="evidence" value="ECO:0007669"/>
    <property type="project" value="InterPro"/>
</dbReference>
<dbReference type="STRING" id="240427.AYR62_09405"/>
<keyword evidence="3" id="KW-1185">Reference proteome</keyword>
<dbReference type="Pfam" id="PF00583">
    <property type="entry name" value="Acetyltransf_1"/>
    <property type="match status" value="1"/>
</dbReference>
<feature type="domain" description="N-acetyltransferase" evidence="1">
    <location>
        <begin position="8"/>
        <end position="158"/>
    </location>
</feature>
<dbReference type="PANTHER" id="PTHR43305">
    <property type="entry name" value="FAMILY N-ACETYLTRANSFERASE, PUTATIVE (AFU_ORTHOLOGUE AFUA_2G01380)-RELATED"/>
    <property type="match status" value="1"/>
</dbReference>
<protein>
    <submittedName>
        <fullName evidence="2">Acetyltransferase</fullName>
    </submittedName>
</protein>
<proteinExistence type="predicted"/>
<dbReference type="InterPro" id="IPR052777">
    <property type="entry name" value="Acetyltransferase_Enz"/>
</dbReference>
<dbReference type="EMBL" id="CP014924">
    <property type="protein sequence ID" value="ANZ67259.1"/>
    <property type="molecule type" value="Genomic_DNA"/>
</dbReference>
<accession>A0A1B2IZ19</accession>
<dbReference type="PANTHER" id="PTHR43305:SF1">
    <property type="entry name" value="FAMILY N-ACETYLTRANSFERASE, PUTATIVE (AFU_ORTHOLOGUE AFUA_2G01380)-RELATED"/>
    <property type="match status" value="1"/>
</dbReference>
<dbReference type="SUPFAM" id="SSF55729">
    <property type="entry name" value="Acyl-CoA N-acyltransferases (Nat)"/>
    <property type="match status" value="1"/>
</dbReference>
<gene>
    <name evidence="2" type="ORF">AYR63_08970</name>
</gene>